<keyword evidence="1" id="KW-1133">Transmembrane helix</keyword>
<evidence type="ECO:0000313" key="3">
    <source>
        <dbReference type="Proteomes" id="UP000289792"/>
    </source>
</evidence>
<dbReference type="OrthoDB" id="9812349at2"/>
<keyword evidence="1" id="KW-0812">Transmembrane</keyword>
<dbReference type="RefSeq" id="WP_129017874.1">
    <property type="nucleotide sequence ID" value="NZ_SDDZ01000007.1"/>
</dbReference>
<proteinExistence type="predicted"/>
<organism evidence="2 3">
    <name type="scientific">Gelidibacter gilvus</name>
    <dbReference type="NCBI Taxonomy" id="59602"/>
    <lineage>
        <taxon>Bacteria</taxon>
        <taxon>Pseudomonadati</taxon>
        <taxon>Bacteroidota</taxon>
        <taxon>Flavobacteriia</taxon>
        <taxon>Flavobacteriales</taxon>
        <taxon>Flavobacteriaceae</taxon>
        <taxon>Gelidibacter</taxon>
    </lineage>
</organism>
<dbReference type="EMBL" id="SDDZ01000007">
    <property type="protein sequence ID" value="RXJ49473.1"/>
    <property type="molecule type" value="Genomic_DNA"/>
</dbReference>
<sequence>MNWYLDTFKNKYADFSGRARRTEYWMFMAFHFPIIFFLSFLSGFLEELGFGFVPSSLLIIYALLSFIPAMAISIRRLHDTGKSGWYYLLSVIPYIGWVIVLIFTIKDSEPMQNKWGPNPKGPNIDEINDIGNPVEF</sequence>
<dbReference type="AlphaFoldDB" id="A0A4Q0XFL8"/>
<dbReference type="PANTHER" id="PTHR34980">
    <property type="entry name" value="INNER MEMBRANE PROTEIN-RELATED-RELATED"/>
    <property type="match status" value="1"/>
</dbReference>
<keyword evidence="1" id="KW-0472">Membrane</keyword>
<evidence type="ECO:0000313" key="2">
    <source>
        <dbReference type="EMBL" id="RXJ49473.1"/>
    </source>
</evidence>
<keyword evidence="3" id="KW-1185">Reference proteome</keyword>
<feature type="transmembrane region" description="Helical" evidence="1">
    <location>
        <begin position="24"/>
        <end position="45"/>
    </location>
</feature>
<dbReference type="Proteomes" id="UP000289792">
    <property type="component" value="Unassembled WGS sequence"/>
</dbReference>
<dbReference type="InterPro" id="IPR008523">
    <property type="entry name" value="DUF805"/>
</dbReference>
<name>A0A4Q0XFL8_9FLAO</name>
<feature type="transmembrane region" description="Helical" evidence="1">
    <location>
        <begin position="51"/>
        <end position="72"/>
    </location>
</feature>
<protein>
    <submittedName>
        <fullName evidence="2">DUF805 domain-containing protein</fullName>
    </submittedName>
</protein>
<reference evidence="2 3" key="1">
    <citation type="submission" date="2019-01" db="EMBL/GenBank/DDBJ databases">
        <title>Genome sequence of the Antarctic species Gelidibacter gilvus ACAM 158(T).</title>
        <authorList>
            <person name="Bowman J.P."/>
        </authorList>
    </citation>
    <scope>NUCLEOTIDE SEQUENCE [LARGE SCALE GENOMIC DNA]</scope>
    <source>
        <strain evidence="2 3">IC158</strain>
    </source>
</reference>
<feature type="transmembrane region" description="Helical" evidence="1">
    <location>
        <begin position="84"/>
        <end position="105"/>
    </location>
</feature>
<comment type="caution">
    <text evidence="2">The sequence shown here is derived from an EMBL/GenBank/DDBJ whole genome shotgun (WGS) entry which is preliminary data.</text>
</comment>
<accession>A0A4Q0XFL8</accession>
<dbReference type="Pfam" id="PF05656">
    <property type="entry name" value="DUF805"/>
    <property type="match status" value="1"/>
</dbReference>
<gene>
    <name evidence="2" type="ORF">ESZ48_12755</name>
</gene>
<dbReference type="GO" id="GO:0005886">
    <property type="term" value="C:plasma membrane"/>
    <property type="evidence" value="ECO:0007669"/>
    <property type="project" value="TreeGrafter"/>
</dbReference>
<dbReference type="PANTHER" id="PTHR34980:SF2">
    <property type="entry name" value="INNER MEMBRANE PROTEIN YHAH-RELATED"/>
    <property type="match status" value="1"/>
</dbReference>
<evidence type="ECO:0000256" key="1">
    <source>
        <dbReference type="SAM" id="Phobius"/>
    </source>
</evidence>